<feature type="compositionally biased region" description="Polar residues" evidence="2">
    <location>
        <begin position="107"/>
        <end position="116"/>
    </location>
</feature>
<dbReference type="SUPFAM" id="SSF55729">
    <property type="entry name" value="Acyl-CoA N-acyltransferases (Nat)"/>
    <property type="match status" value="1"/>
</dbReference>
<gene>
    <name evidence="8" type="ORF">PC110_g10921</name>
    <name evidence="3" type="ORF">PC113_g892</name>
    <name evidence="4" type="ORF">PC115_g13886</name>
    <name evidence="5" type="ORF">PC117_g14732</name>
    <name evidence="6" type="ORF">PC118_g13991</name>
    <name evidence="7" type="ORF">PC129_g12726</name>
</gene>
<keyword evidence="9" id="KW-1185">Reference proteome</keyword>
<dbReference type="Proteomes" id="UP000774804">
    <property type="component" value="Unassembled WGS sequence"/>
</dbReference>
<dbReference type="EMBL" id="RCMV01000486">
    <property type="protein sequence ID" value="KAG3216422.1"/>
    <property type="molecule type" value="Genomic_DNA"/>
</dbReference>
<evidence type="ECO:0000313" key="7">
    <source>
        <dbReference type="EMBL" id="KAG3216422.1"/>
    </source>
</evidence>
<evidence type="ECO:0000256" key="1">
    <source>
        <dbReference type="ARBA" id="ARBA00022679"/>
    </source>
</evidence>
<evidence type="ECO:0000256" key="2">
    <source>
        <dbReference type="SAM" id="MobiDB-lite"/>
    </source>
</evidence>
<evidence type="ECO:0000313" key="6">
    <source>
        <dbReference type="EMBL" id="KAG2975341.1"/>
    </source>
</evidence>
<dbReference type="AlphaFoldDB" id="A0A329SAR5"/>
<dbReference type="Proteomes" id="UP000251314">
    <property type="component" value="Unassembled WGS sequence"/>
</dbReference>
<name>A0A329SAR5_9STRA</name>
<dbReference type="GO" id="GO:0008080">
    <property type="term" value="F:N-acetyltransferase activity"/>
    <property type="evidence" value="ECO:0007669"/>
    <property type="project" value="InterPro"/>
</dbReference>
<accession>A0A329SAR5</accession>
<dbReference type="Proteomes" id="UP000760860">
    <property type="component" value="Unassembled WGS sequence"/>
</dbReference>
<dbReference type="PANTHER" id="PTHR13947">
    <property type="entry name" value="GNAT FAMILY N-ACETYLTRANSFERASE"/>
    <property type="match status" value="1"/>
</dbReference>
<organism evidence="8 9">
    <name type="scientific">Phytophthora cactorum</name>
    <dbReference type="NCBI Taxonomy" id="29920"/>
    <lineage>
        <taxon>Eukaryota</taxon>
        <taxon>Sar</taxon>
        <taxon>Stramenopiles</taxon>
        <taxon>Oomycota</taxon>
        <taxon>Peronosporomycetes</taxon>
        <taxon>Peronosporales</taxon>
        <taxon>Peronosporaceae</taxon>
        <taxon>Phytophthora</taxon>
    </lineage>
</organism>
<dbReference type="Proteomes" id="UP000735874">
    <property type="component" value="Unassembled WGS sequence"/>
</dbReference>
<dbReference type="InterPro" id="IPR050769">
    <property type="entry name" value="NAT_camello-type"/>
</dbReference>
<dbReference type="VEuPathDB" id="FungiDB:PC110_g10921"/>
<dbReference type="STRING" id="29920.A0A329SAR5"/>
<dbReference type="OrthoDB" id="91894at2759"/>
<keyword evidence="1" id="KW-0808">Transferase</keyword>
<protein>
    <recommendedName>
        <fullName evidence="10">Acyl-CoA N-acyltransferase</fullName>
    </recommendedName>
</protein>
<evidence type="ECO:0000313" key="5">
    <source>
        <dbReference type="EMBL" id="KAG2926854.1"/>
    </source>
</evidence>
<feature type="region of interest" description="Disordered" evidence="2">
    <location>
        <begin position="97"/>
        <end position="116"/>
    </location>
</feature>
<reference evidence="8 9" key="1">
    <citation type="submission" date="2018-01" db="EMBL/GenBank/DDBJ databases">
        <title>Draft genome of the strawberry crown rot pathogen Phytophthora cactorum.</title>
        <authorList>
            <person name="Armitage A.D."/>
            <person name="Lysoe E."/>
            <person name="Nellist C.F."/>
            <person name="Harrison R.J."/>
            <person name="Brurberg M.B."/>
        </authorList>
    </citation>
    <scope>NUCLEOTIDE SEQUENCE [LARGE SCALE GENOMIC DNA]</scope>
    <source>
        <strain evidence="8 9">10300</strain>
    </source>
</reference>
<dbReference type="EMBL" id="MJFZ01000265">
    <property type="protein sequence ID" value="RAW32738.1"/>
    <property type="molecule type" value="Genomic_DNA"/>
</dbReference>
<dbReference type="EMBL" id="RCMK01000470">
    <property type="protein sequence ID" value="KAG2926854.1"/>
    <property type="molecule type" value="Genomic_DNA"/>
</dbReference>
<evidence type="ECO:0000313" key="3">
    <source>
        <dbReference type="EMBL" id="KAG2868634.1"/>
    </source>
</evidence>
<dbReference type="PANTHER" id="PTHR13947:SF37">
    <property type="entry name" value="LD18367P"/>
    <property type="match status" value="1"/>
</dbReference>
<proteinExistence type="predicted"/>
<dbReference type="EMBL" id="RCML01000497">
    <property type="protein sequence ID" value="KAG2975341.1"/>
    <property type="molecule type" value="Genomic_DNA"/>
</dbReference>
<dbReference type="Proteomes" id="UP000697107">
    <property type="component" value="Unassembled WGS sequence"/>
</dbReference>
<sequence>MSPAVSSAPRNSTKIAIRQFHHDDLPHLIQLLKEGMLNYPAQQSNPRLQEYINNSLKTDLSDIVGTYLTPGGNFWVATSHDDTTHVVGMVGLELKPRHEGELRRTSVKSNTTSVGS</sequence>
<evidence type="ECO:0000313" key="9">
    <source>
        <dbReference type="Proteomes" id="UP000251314"/>
    </source>
</evidence>
<dbReference type="Proteomes" id="UP000736787">
    <property type="component" value="Unassembled WGS sequence"/>
</dbReference>
<dbReference type="EMBL" id="RCMG01000009">
    <property type="protein sequence ID" value="KAG2868634.1"/>
    <property type="molecule type" value="Genomic_DNA"/>
</dbReference>
<reference evidence="3" key="2">
    <citation type="submission" date="2018-10" db="EMBL/GenBank/DDBJ databases">
        <title>Effector identification in a new, highly contiguous assembly of the strawberry crown rot pathogen Phytophthora cactorum.</title>
        <authorList>
            <person name="Armitage A.D."/>
            <person name="Nellist C.F."/>
            <person name="Bates H."/>
            <person name="Vickerstaff R.J."/>
            <person name="Harrison R.J."/>
        </authorList>
    </citation>
    <scope>NUCLEOTIDE SEQUENCE</scope>
    <source>
        <strain evidence="3">15-7</strain>
        <strain evidence="4">4032</strain>
        <strain evidence="5">4040</strain>
        <strain evidence="6">P415</strain>
        <strain evidence="7">P421</strain>
    </source>
</reference>
<evidence type="ECO:0000313" key="4">
    <source>
        <dbReference type="EMBL" id="KAG2907581.1"/>
    </source>
</evidence>
<evidence type="ECO:0008006" key="10">
    <source>
        <dbReference type="Google" id="ProtNLM"/>
    </source>
</evidence>
<evidence type="ECO:0000313" key="8">
    <source>
        <dbReference type="EMBL" id="RAW32738.1"/>
    </source>
</evidence>
<dbReference type="Gene3D" id="3.40.630.30">
    <property type="match status" value="1"/>
</dbReference>
<dbReference type="InterPro" id="IPR016181">
    <property type="entry name" value="Acyl_CoA_acyltransferase"/>
</dbReference>
<comment type="caution">
    <text evidence="8">The sequence shown here is derived from an EMBL/GenBank/DDBJ whole genome shotgun (WGS) entry which is preliminary data.</text>
</comment>
<dbReference type="EMBL" id="RCMI01000508">
    <property type="protein sequence ID" value="KAG2907581.1"/>
    <property type="molecule type" value="Genomic_DNA"/>
</dbReference>